<keyword evidence="2" id="KW-0378">Hydrolase</keyword>
<dbReference type="InterPro" id="IPR050072">
    <property type="entry name" value="Peptidase_M20A"/>
</dbReference>
<dbReference type="Proteomes" id="UP000245533">
    <property type="component" value="Unassembled WGS sequence"/>
</dbReference>
<accession>A0A316TZ60</accession>
<evidence type="ECO:0000313" key="4">
    <source>
        <dbReference type="EMBL" id="PWN05286.1"/>
    </source>
</evidence>
<dbReference type="PANTHER" id="PTHR43808">
    <property type="entry name" value="ACETYLORNITHINE DEACETYLASE"/>
    <property type="match status" value="1"/>
</dbReference>
<keyword evidence="5" id="KW-1185">Reference proteome</keyword>
<dbReference type="InterPro" id="IPR036264">
    <property type="entry name" value="Bact_exopeptidase_dim_dom"/>
</dbReference>
<feature type="domain" description="Peptidase M20 dimerisation" evidence="3">
    <location>
        <begin position="209"/>
        <end position="282"/>
    </location>
</feature>
<dbReference type="Gene3D" id="3.30.70.360">
    <property type="match status" value="1"/>
</dbReference>
<organism evidence="4 5">
    <name type="scientific">Rhodohalobacter mucosus</name>
    <dbReference type="NCBI Taxonomy" id="2079485"/>
    <lineage>
        <taxon>Bacteria</taxon>
        <taxon>Pseudomonadati</taxon>
        <taxon>Balneolota</taxon>
        <taxon>Balneolia</taxon>
        <taxon>Balneolales</taxon>
        <taxon>Balneolaceae</taxon>
        <taxon>Rhodohalobacter</taxon>
    </lineage>
</organism>
<dbReference type="AlphaFoldDB" id="A0A316TZ60"/>
<reference evidence="4 5" key="1">
    <citation type="submission" date="2018-05" db="EMBL/GenBank/DDBJ databases">
        <title>Rhodohalobacter halophilus gen. nov., sp. nov., a moderately halophilic member of the family Balneolaceae.</title>
        <authorList>
            <person name="Liu Z.-W."/>
        </authorList>
    </citation>
    <scope>NUCLEOTIDE SEQUENCE [LARGE SCALE GENOMIC DNA]</scope>
    <source>
        <strain evidence="4 5">8A47</strain>
    </source>
</reference>
<comment type="caution">
    <text evidence="4">The sequence shown here is derived from an EMBL/GenBank/DDBJ whole genome shotgun (WGS) entry which is preliminary data.</text>
</comment>
<dbReference type="GO" id="GO:0046872">
    <property type="term" value="F:metal ion binding"/>
    <property type="evidence" value="ECO:0007669"/>
    <property type="project" value="UniProtKB-KW"/>
</dbReference>
<keyword evidence="1" id="KW-0479">Metal-binding</keyword>
<dbReference type="OrthoDB" id="9783294at2"/>
<evidence type="ECO:0000259" key="3">
    <source>
        <dbReference type="Pfam" id="PF07687"/>
    </source>
</evidence>
<dbReference type="Pfam" id="PF01546">
    <property type="entry name" value="Peptidase_M20"/>
    <property type="match status" value="1"/>
</dbReference>
<dbReference type="InterPro" id="IPR002933">
    <property type="entry name" value="Peptidase_M20"/>
</dbReference>
<evidence type="ECO:0000256" key="1">
    <source>
        <dbReference type="ARBA" id="ARBA00022723"/>
    </source>
</evidence>
<sequence>MKNNQLLKKLPDLEERLKGFKEVILANLVMLGEIAAPTFEEADRIEFLLNRFNEADLTESSIDDGGNGIGFLEGKNGDQGILINAHADTVFSSKTDHTMQVLGDRISGPGVADNSLGMAILATLPYILSELEIELNHDLILLGGTKSLGRGDLQGIRFFLNNHNFNLSHALCIEGVELGRLSYTSIGMLRGEITCKVPESYDWSRFGDASAILTLNEVINKINDIRLPKRPRTSIVMGSINGGTSFNTIAKDATLRFEVRSESQDVVHSTGQTIEDIVMEVSSKTGDEVELDIFARRKPGGIPYAHPLNKCARDVMKTLDIEPRLAPSISELAALIDKKIPALTLGITTGDNMQKTNETIWIEPIFKGLAQLIGILIAIDGGRCE</sequence>
<dbReference type="EMBL" id="QGGB01000010">
    <property type="protein sequence ID" value="PWN05286.1"/>
    <property type="molecule type" value="Genomic_DNA"/>
</dbReference>
<dbReference type="SUPFAM" id="SSF53187">
    <property type="entry name" value="Zn-dependent exopeptidases"/>
    <property type="match status" value="1"/>
</dbReference>
<dbReference type="PANTHER" id="PTHR43808:SF17">
    <property type="entry name" value="PEPTIDASE M20"/>
    <property type="match status" value="1"/>
</dbReference>
<dbReference type="GO" id="GO:0016787">
    <property type="term" value="F:hydrolase activity"/>
    <property type="evidence" value="ECO:0007669"/>
    <property type="project" value="UniProtKB-KW"/>
</dbReference>
<name>A0A316TZ60_9BACT</name>
<dbReference type="RefSeq" id="WP_109647843.1">
    <property type="nucleotide sequence ID" value="NZ_QGGB01000010.1"/>
</dbReference>
<dbReference type="InterPro" id="IPR011650">
    <property type="entry name" value="Peptidase_M20_dimer"/>
</dbReference>
<evidence type="ECO:0000256" key="2">
    <source>
        <dbReference type="ARBA" id="ARBA00022801"/>
    </source>
</evidence>
<dbReference type="Gene3D" id="3.40.630.10">
    <property type="entry name" value="Zn peptidases"/>
    <property type="match status" value="1"/>
</dbReference>
<evidence type="ECO:0000313" key="5">
    <source>
        <dbReference type="Proteomes" id="UP000245533"/>
    </source>
</evidence>
<protein>
    <submittedName>
        <fullName evidence="4">Peptidase</fullName>
    </submittedName>
</protein>
<gene>
    <name evidence="4" type="ORF">DDZ15_14505</name>
</gene>
<dbReference type="Pfam" id="PF07687">
    <property type="entry name" value="M20_dimer"/>
    <property type="match status" value="1"/>
</dbReference>
<proteinExistence type="predicted"/>
<dbReference type="SUPFAM" id="SSF55031">
    <property type="entry name" value="Bacterial exopeptidase dimerisation domain"/>
    <property type="match status" value="1"/>
</dbReference>